<name>A0A1W1YPG3_9FIRM</name>
<organism evidence="2 3">
    <name type="scientific">Papillibacter cinnamivorans DSM 12816</name>
    <dbReference type="NCBI Taxonomy" id="1122930"/>
    <lineage>
        <taxon>Bacteria</taxon>
        <taxon>Bacillati</taxon>
        <taxon>Bacillota</taxon>
        <taxon>Clostridia</taxon>
        <taxon>Eubacteriales</taxon>
        <taxon>Oscillospiraceae</taxon>
        <taxon>Papillibacter</taxon>
    </lineage>
</organism>
<protein>
    <submittedName>
        <fullName evidence="2">Uncharacterized protein</fullName>
    </submittedName>
</protein>
<keyword evidence="1" id="KW-0812">Transmembrane</keyword>
<dbReference type="AlphaFoldDB" id="A0A1W1YPG3"/>
<dbReference type="EMBL" id="FWXW01000001">
    <property type="protein sequence ID" value="SMC38085.1"/>
    <property type="molecule type" value="Genomic_DNA"/>
</dbReference>
<reference evidence="2 3" key="1">
    <citation type="submission" date="2017-04" db="EMBL/GenBank/DDBJ databases">
        <authorList>
            <person name="Afonso C.L."/>
            <person name="Miller P.J."/>
            <person name="Scott M.A."/>
            <person name="Spackman E."/>
            <person name="Goraichik I."/>
            <person name="Dimitrov K.M."/>
            <person name="Suarez D.L."/>
            <person name="Swayne D.E."/>
        </authorList>
    </citation>
    <scope>NUCLEOTIDE SEQUENCE [LARGE SCALE GENOMIC DNA]</scope>
    <source>
        <strain evidence="2 3">DSM 12816</strain>
    </source>
</reference>
<proteinExistence type="predicted"/>
<keyword evidence="1" id="KW-0472">Membrane</keyword>
<dbReference type="STRING" id="1122930.SAMN02745168_0594"/>
<feature type="transmembrane region" description="Helical" evidence="1">
    <location>
        <begin position="77"/>
        <end position="98"/>
    </location>
</feature>
<accession>A0A1W1YPG3</accession>
<dbReference type="RefSeq" id="WP_084233222.1">
    <property type="nucleotide sequence ID" value="NZ_FWXW01000001.1"/>
</dbReference>
<dbReference type="Proteomes" id="UP000192790">
    <property type="component" value="Unassembled WGS sequence"/>
</dbReference>
<evidence type="ECO:0000256" key="1">
    <source>
        <dbReference type="SAM" id="Phobius"/>
    </source>
</evidence>
<evidence type="ECO:0000313" key="3">
    <source>
        <dbReference type="Proteomes" id="UP000192790"/>
    </source>
</evidence>
<evidence type="ECO:0000313" key="2">
    <source>
        <dbReference type="EMBL" id="SMC38085.1"/>
    </source>
</evidence>
<keyword evidence="3" id="KW-1185">Reference proteome</keyword>
<gene>
    <name evidence="2" type="ORF">SAMN02745168_0594</name>
</gene>
<sequence>MDKKSWKLLKKFYKTDFLTFENSTDEFRYLCENGFLARIYSGKFDSYNAPIPTDNYRININGKAAFEMERDRRFNNVLTIVLAVGGVITAISTAVALFK</sequence>
<keyword evidence="1" id="KW-1133">Transmembrane helix</keyword>